<keyword evidence="5 6" id="KW-0472">Membrane</keyword>
<dbReference type="HOGENOM" id="CLU_033863_10_0_6"/>
<proteinExistence type="inferred from homology"/>
<evidence type="ECO:0000256" key="1">
    <source>
        <dbReference type="ARBA" id="ARBA00004141"/>
    </source>
</evidence>
<feature type="transmembrane region" description="Helical" evidence="6">
    <location>
        <begin position="49"/>
        <end position="69"/>
    </location>
</feature>
<protein>
    <recommendedName>
        <fullName evidence="7">EamA domain-containing protein</fullName>
    </recommendedName>
</protein>
<feature type="transmembrane region" description="Helical" evidence="6">
    <location>
        <begin position="251"/>
        <end position="271"/>
    </location>
</feature>
<feature type="transmembrane region" description="Helical" evidence="6">
    <location>
        <begin position="221"/>
        <end position="244"/>
    </location>
</feature>
<evidence type="ECO:0000313" key="8">
    <source>
        <dbReference type="EMBL" id="AER55696.1"/>
    </source>
</evidence>
<name>G7UQ84_PSEUP</name>
<feature type="transmembrane region" description="Helical" evidence="6">
    <location>
        <begin position="81"/>
        <end position="99"/>
    </location>
</feature>
<dbReference type="Pfam" id="PF00892">
    <property type="entry name" value="EamA"/>
    <property type="match status" value="2"/>
</dbReference>
<feature type="transmembrane region" description="Helical" evidence="6">
    <location>
        <begin position="162"/>
        <end position="179"/>
    </location>
</feature>
<keyword evidence="3 6" id="KW-0812">Transmembrane</keyword>
<evidence type="ECO:0000256" key="4">
    <source>
        <dbReference type="ARBA" id="ARBA00022989"/>
    </source>
</evidence>
<dbReference type="KEGG" id="psd:DSC_05215"/>
<dbReference type="eggNOG" id="COG0697">
    <property type="taxonomic scope" value="Bacteria"/>
</dbReference>
<dbReference type="GO" id="GO:0016020">
    <property type="term" value="C:membrane"/>
    <property type="evidence" value="ECO:0007669"/>
    <property type="project" value="UniProtKB-SubCell"/>
</dbReference>
<feature type="domain" description="EamA" evidence="7">
    <location>
        <begin position="165"/>
        <end position="294"/>
    </location>
</feature>
<dbReference type="SUPFAM" id="SSF103481">
    <property type="entry name" value="Multidrug resistance efflux transporter EmrE"/>
    <property type="match status" value="2"/>
</dbReference>
<keyword evidence="4 6" id="KW-1133">Transmembrane helix</keyword>
<dbReference type="OrthoDB" id="9809509at2"/>
<feature type="transmembrane region" description="Helical" evidence="6">
    <location>
        <begin position="191"/>
        <end position="209"/>
    </location>
</feature>
<dbReference type="STRING" id="1045855.DSC_05215"/>
<feature type="domain" description="EamA" evidence="7">
    <location>
        <begin position="20"/>
        <end position="150"/>
    </location>
</feature>
<feature type="transmembrane region" description="Helical" evidence="6">
    <location>
        <begin position="105"/>
        <end position="125"/>
    </location>
</feature>
<evidence type="ECO:0000313" key="9">
    <source>
        <dbReference type="Proteomes" id="UP000005870"/>
    </source>
</evidence>
<sequence length="302" mass="31578">MIIPMSDPTVPSPRGRGDALLGTGFVLVWCTGYIAGKAVVAHAAPLTSLVLRFGLAALLFGAMAAVARVRRCSRVELWQSAVTGVLMLALHFGAVYVAFRMGANAGVSALVIGAMPLLVAVVATLDGSERLGLWRWLGMALGLLGVVLVVADRVDGATPLPAWGMLLLGLVGITAGTLYQKRHAAHLDMRLALAVQNAAATLVLLPFALGEGLHLDGTRDFFLPLGWLVLVNSIGGFALLFLLIRRGAATQVAALFFLMPPVTAVFGHFTLGEHLTWLKGAGFACAAFGVWLATRPQAGGGH</sequence>
<dbReference type="InterPro" id="IPR037185">
    <property type="entry name" value="EmrE-like"/>
</dbReference>
<dbReference type="PANTHER" id="PTHR32322:SF2">
    <property type="entry name" value="EAMA DOMAIN-CONTAINING PROTEIN"/>
    <property type="match status" value="1"/>
</dbReference>
<reference evidence="8 9" key="1">
    <citation type="journal article" date="2012" name="J. Bacteriol.">
        <title>Complete Genome Sequence of the BTEX-Degrading Bacterium Pseudoxanthomonas spadix BD-a59.</title>
        <authorList>
            <person name="Lee S.H."/>
            <person name="Jin H.M."/>
            <person name="Lee H.J."/>
            <person name="Kim J.M."/>
            <person name="Jeon C.O."/>
        </authorList>
    </citation>
    <scope>NUCLEOTIDE SEQUENCE [LARGE SCALE GENOMIC DNA]</scope>
    <source>
        <strain evidence="8 9">BD-a59</strain>
    </source>
</reference>
<evidence type="ECO:0000256" key="5">
    <source>
        <dbReference type="ARBA" id="ARBA00023136"/>
    </source>
</evidence>
<feature type="transmembrane region" description="Helical" evidence="6">
    <location>
        <begin position="132"/>
        <end position="150"/>
    </location>
</feature>
<comment type="subcellular location">
    <subcellularLocation>
        <location evidence="1">Membrane</location>
        <topology evidence="1">Multi-pass membrane protein</topology>
    </subcellularLocation>
</comment>
<dbReference type="PANTHER" id="PTHR32322">
    <property type="entry name" value="INNER MEMBRANE TRANSPORTER"/>
    <property type="match status" value="1"/>
</dbReference>
<evidence type="ECO:0000256" key="2">
    <source>
        <dbReference type="ARBA" id="ARBA00007362"/>
    </source>
</evidence>
<comment type="similarity">
    <text evidence="2">Belongs to the EamA transporter family.</text>
</comment>
<evidence type="ECO:0000256" key="3">
    <source>
        <dbReference type="ARBA" id="ARBA00022692"/>
    </source>
</evidence>
<dbReference type="InterPro" id="IPR050638">
    <property type="entry name" value="AA-Vitamin_Transporters"/>
</dbReference>
<keyword evidence="9" id="KW-1185">Reference proteome</keyword>
<evidence type="ECO:0000259" key="7">
    <source>
        <dbReference type="Pfam" id="PF00892"/>
    </source>
</evidence>
<dbReference type="EMBL" id="CP003093">
    <property type="protein sequence ID" value="AER55696.1"/>
    <property type="molecule type" value="Genomic_DNA"/>
</dbReference>
<dbReference type="AlphaFoldDB" id="G7UQ84"/>
<gene>
    <name evidence="8" type="ordered locus">DSC_05215</name>
</gene>
<evidence type="ECO:0000256" key="6">
    <source>
        <dbReference type="SAM" id="Phobius"/>
    </source>
</evidence>
<dbReference type="Proteomes" id="UP000005870">
    <property type="component" value="Chromosome"/>
</dbReference>
<dbReference type="InterPro" id="IPR000620">
    <property type="entry name" value="EamA_dom"/>
</dbReference>
<organism evidence="8 9">
    <name type="scientific">Pseudoxanthomonas spadix (strain BD-a59)</name>
    <dbReference type="NCBI Taxonomy" id="1045855"/>
    <lineage>
        <taxon>Bacteria</taxon>
        <taxon>Pseudomonadati</taxon>
        <taxon>Pseudomonadota</taxon>
        <taxon>Gammaproteobacteria</taxon>
        <taxon>Lysobacterales</taxon>
        <taxon>Lysobacteraceae</taxon>
        <taxon>Pseudoxanthomonas</taxon>
    </lineage>
</organism>
<accession>G7UQ84</accession>
<feature type="transmembrane region" description="Helical" evidence="6">
    <location>
        <begin position="20"/>
        <end position="43"/>
    </location>
</feature>